<dbReference type="RefSeq" id="WP_245946824.1">
    <property type="nucleotide sequence ID" value="NZ_CP054613.1"/>
</dbReference>
<dbReference type="EMBL" id="QGTQ01000023">
    <property type="protein sequence ID" value="PWV95953.1"/>
    <property type="molecule type" value="Genomic_DNA"/>
</dbReference>
<proteinExistence type="predicted"/>
<keyword evidence="2" id="KW-1185">Reference proteome</keyword>
<dbReference type="AlphaFoldDB" id="A0A2V2YN53"/>
<comment type="caution">
    <text evidence="1">The sequence shown here is derived from an EMBL/GenBank/DDBJ whole genome shotgun (WGS) entry which is preliminary data.</text>
</comment>
<evidence type="ECO:0000313" key="1">
    <source>
        <dbReference type="EMBL" id="PWV95953.1"/>
    </source>
</evidence>
<reference evidence="1 2" key="1">
    <citation type="submission" date="2018-05" db="EMBL/GenBank/DDBJ databases">
        <title>Genomic Encyclopedia of Type Strains, Phase III (KMG-III): the genomes of soil and plant-associated and newly described type strains.</title>
        <authorList>
            <person name="Whitman W."/>
        </authorList>
    </citation>
    <scope>NUCLEOTIDE SEQUENCE [LARGE SCALE GENOMIC DNA]</scope>
    <source>
        <strain evidence="1 2">CECT 5696</strain>
    </source>
</reference>
<organism evidence="1 2">
    <name type="scientific">Paenibacillus cellulosilyticus</name>
    <dbReference type="NCBI Taxonomy" id="375489"/>
    <lineage>
        <taxon>Bacteria</taxon>
        <taxon>Bacillati</taxon>
        <taxon>Bacillota</taxon>
        <taxon>Bacilli</taxon>
        <taxon>Bacillales</taxon>
        <taxon>Paenibacillaceae</taxon>
        <taxon>Paenibacillus</taxon>
    </lineage>
</organism>
<dbReference type="Proteomes" id="UP000246635">
    <property type="component" value="Unassembled WGS sequence"/>
</dbReference>
<name>A0A2V2YN53_9BACL</name>
<evidence type="ECO:0000313" key="2">
    <source>
        <dbReference type="Proteomes" id="UP000246635"/>
    </source>
</evidence>
<gene>
    <name evidence="1" type="ORF">DFQ01_12330</name>
</gene>
<protein>
    <submittedName>
        <fullName evidence="1">Uncharacterized protein</fullName>
    </submittedName>
</protein>
<accession>A0A2V2YN53</accession>
<sequence length="115" mass="12585">MVRLVNPPFTLPGGTVVKVRRPSLTASTSPTLNRLTVVWVQNNGVPFRTTNFFAELIRNGRVVSQAVFDPFGVVVFNNIGTLTQVSYQLRTFNPSGILQRVRTIPAGVQAFALIG</sequence>